<dbReference type="RefSeq" id="WP_377905091.1">
    <property type="nucleotide sequence ID" value="NZ_JBHRZS010000006.1"/>
</dbReference>
<evidence type="ECO:0000313" key="1">
    <source>
        <dbReference type="EMBL" id="MFC3880069.1"/>
    </source>
</evidence>
<dbReference type="Proteomes" id="UP001595805">
    <property type="component" value="Unassembled WGS sequence"/>
</dbReference>
<proteinExistence type="predicted"/>
<keyword evidence="2" id="KW-1185">Reference proteome</keyword>
<sequence>MSTIQALDFAVKQDQLHQTKFITKTYSGDLASNQVLFEIESFSLTSNNITYAVMGEKMNYWKFFPSQTGYGIIPAWGFAKVAHSSHPEVKVDQRFYGYYPMSTHLLVHVDKVGSMGFIDVGEHRKTLPTIYNYYTNVALDPANTPETEELIAILRPLFATSFLIDDFLAEKEFFHASQIILTSASSKTAQALACLLAHRKKQQKQDFHIIGLTGTRNVDFVKDLGHYDQVLSYDSFAELDADKKSVVVDFTGNHQTQFELQVHLSQNLAYNCLVGLVDWQNHRGKNPLPKRGELFFAPTHAEKRQKEWGLSGFHEKLGMAWQIFLEAIQSSILIKNYQGRDGLEKLYLDMLNGQIDPSHGNMVSLGKAL</sequence>
<dbReference type="EMBL" id="JBHRZS010000006">
    <property type="protein sequence ID" value="MFC3880069.1"/>
    <property type="molecule type" value="Genomic_DNA"/>
</dbReference>
<dbReference type="InterPro" id="IPR021276">
    <property type="entry name" value="DUF2855"/>
</dbReference>
<gene>
    <name evidence="1" type="ORF">ACFOSV_07775</name>
</gene>
<protein>
    <submittedName>
        <fullName evidence="1">DUF2855 family protein</fullName>
    </submittedName>
</protein>
<organism evidence="1 2">
    <name type="scientific">Algoriphagus namhaensis</name>
    <dbReference type="NCBI Taxonomy" id="915353"/>
    <lineage>
        <taxon>Bacteria</taxon>
        <taxon>Pseudomonadati</taxon>
        <taxon>Bacteroidota</taxon>
        <taxon>Cytophagia</taxon>
        <taxon>Cytophagales</taxon>
        <taxon>Cyclobacteriaceae</taxon>
        <taxon>Algoriphagus</taxon>
    </lineage>
</organism>
<dbReference type="Pfam" id="PF11017">
    <property type="entry name" value="DUF2855"/>
    <property type="match status" value="1"/>
</dbReference>
<evidence type="ECO:0000313" key="2">
    <source>
        <dbReference type="Proteomes" id="UP001595805"/>
    </source>
</evidence>
<reference evidence="2" key="1">
    <citation type="journal article" date="2019" name="Int. J. Syst. Evol. Microbiol.">
        <title>The Global Catalogue of Microorganisms (GCM) 10K type strain sequencing project: providing services to taxonomists for standard genome sequencing and annotation.</title>
        <authorList>
            <consortium name="The Broad Institute Genomics Platform"/>
            <consortium name="The Broad Institute Genome Sequencing Center for Infectious Disease"/>
            <person name="Wu L."/>
            <person name="Ma J."/>
        </authorList>
    </citation>
    <scope>NUCLEOTIDE SEQUENCE [LARGE SCALE GENOMIC DNA]</scope>
    <source>
        <strain evidence="2">CCUG 60523</strain>
    </source>
</reference>
<name>A0ABV8AQS3_9BACT</name>
<comment type="caution">
    <text evidence="1">The sequence shown here is derived from an EMBL/GenBank/DDBJ whole genome shotgun (WGS) entry which is preliminary data.</text>
</comment>
<accession>A0ABV8AQS3</accession>